<dbReference type="InterPro" id="IPR036259">
    <property type="entry name" value="MFS_trans_sf"/>
</dbReference>
<feature type="domain" description="Major facilitator superfamily (MFS) profile" evidence="8">
    <location>
        <begin position="2"/>
        <end position="451"/>
    </location>
</feature>
<feature type="transmembrane region" description="Helical" evidence="7">
    <location>
        <begin position="257"/>
        <end position="280"/>
    </location>
</feature>
<feature type="transmembrane region" description="Helical" evidence="7">
    <location>
        <begin position="387"/>
        <end position="409"/>
    </location>
</feature>
<evidence type="ECO:0000256" key="2">
    <source>
        <dbReference type="ARBA" id="ARBA00022448"/>
    </source>
</evidence>
<comment type="subcellular location">
    <subcellularLocation>
        <location evidence="1">Cell membrane</location>
        <topology evidence="1">Multi-pass membrane protein</topology>
    </subcellularLocation>
</comment>
<dbReference type="CDD" id="cd17321">
    <property type="entry name" value="MFS_MMR_MDR_like"/>
    <property type="match status" value="1"/>
</dbReference>
<dbReference type="PANTHER" id="PTHR42718">
    <property type="entry name" value="MAJOR FACILITATOR SUPERFAMILY MULTIDRUG TRANSPORTER MFSC"/>
    <property type="match status" value="1"/>
</dbReference>
<sequence length="464" mass="46881">MALVAIAGAQLMVVLDATIVNVALPSLQRGLGLSTENLSWVINAYTLAFGGLLLLGGRVGDVAGRRRVLVIGVTLFAASSLAGGFAQSSGWLLLARAAQGLGAAAIAPAVLALTTTTFTEGRERNRAFGLLGGVSGAGAAVGLLAGGLLTEWASWRWVFFVNVPVGLALGLLARFSIHESPRQKGRFDLGGALTSTCGMVALVYGFIRVSRTGWNDGWVIGCFAVSLALFIAFVVIERRSAHPLTPLSLFAGPTRAGVYLVALALTGSLMGLFFFLTVFMQNVLSYGPVETGLAFLPVSVTILLTAALTANLASRLGHKTSLAAGVTLIAVALVWLSGLSAGSGYAASLLGPLLLYGVGTGVVFTPLTVIGVSGAVEPGASGAASGLLNATQQVGGALGLSILVTVYGAAARGATGAPAAVLTSGVSTALRVAAIFAVGALAAIVFMIRSPGPGRETTTDRSSQ</sequence>
<reference evidence="9 10" key="1">
    <citation type="submission" date="2018-09" db="EMBL/GenBank/DDBJ databases">
        <title>YIM 75507 draft genome.</title>
        <authorList>
            <person name="Tang S."/>
            <person name="Feng Y."/>
        </authorList>
    </citation>
    <scope>NUCLEOTIDE SEQUENCE [LARGE SCALE GENOMIC DNA]</scope>
    <source>
        <strain evidence="9 10">YIM 75507</strain>
    </source>
</reference>
<dbReference type="PANTHER" id="PTHR42718:SF46">
    <property type="entry name" value="BLR6921 PROTEIN"/>
    <property type="match status" value="1"/>
</dbReference>
<evidence type="ECO:0000256" key="1">
    <source>
        <dbReference type="ARBA" id="ARBA00004651"/>
    </source>
</evidence>
<dbReference type="Gene3D" id="1.20.1250.20">
    <property type="entry name" value="MFS general substrate transporter like domains"/>
    <property type="match status" value="1"/>
</dbReference>
<evidence type="ECO:0000313" key="9">
    <source>
        <dbReference type="EMBL" id="RJL35665.1"/>
    </source>
</evidence>
<dbReference type="OrthoDB" id="4325372at2"/>
<comment type="caution">
    <text evidence="9">The sequence shown here is derived from an EMBL/GenBank/DDBJ whole genome shotgun (WGS) entry which is preliminary data.</text>
</comment>
<feature type="transmembrane region" description="Helical" evidence="7">
    <location>
        <begin position="353"/>
        <end position="375"/>
    </location>
</feature>
<feature type="transmembrane region" description="Helical" evidence="7">
    <location>
        <begin position="155"/>
        <end position="175"/>
    </location>
</feature>
<accession>A0A3A4B1Q1</accession>
<feature type="transmembrane region" description="Helical" evidence="7">
    <location>
        <begin position="322"/>
        <end position="347"/>
    </location>
</feature>
<evidence type="ECO:0000256" key="6">
    <source>
        <dbReference type="ARBA" id="ARBA00023136"/>
    </source>
</evidence>
<feature type="transmembrane region" description="Helical" evidence="7">
    <location>
        <begin position="68"/>
        <end position="87"/>
    </location>
</feature>
<dbReference type="Gene3D" id="1.20.1720.10">
    <property type="entry name" value="Multidrug resistance protein D"/>
    <property type="match status" value="1"/>
</dbReference>
<dbReference type="SUPFAM" id="SSF103473">
    <property type="entry name" value="MFS general substrate transporter"/>
    <property type="match status" value="1"/>
</dbReference>
<dbReference type="InterPro" id="IPR001958">
    <property type="entry name" value="Tet-R_TetA/multi-R_MdtG-like"/>
</dbReference>
<feature type="transmembrane region" description="Helical" evidence="7">
    <location>
        <begin position="187"/>
        <end position="206"/>
    </location>
</feature>
<dbReference type="GO" id="GO:0005886">
    <property type="term" value="C:plasma membrane"/>
    <property type="evidence" value="ECO:0007669"/>
    <property type="project" value="UniProtKB-SubCell"/>
</dbReference>
<keyword evidence="4 7" id="KW-0812">Transmembrane</keyword>
<evidence type="ECO:0000256" key="5">
    <source>
        <dbReference type="ARBA" id="ARBA00022989"/>
    </source>
</evidence>
<dbReference type="AlphaFoldDB" id="A0A3A4B1Q1"/>
<dbReference type="Pfam" id="PF07690">
    <property type="entry name" value="MFS_1"/>
    <property type="match status" value="1"/>
</dbReference>
<keyword evidence="2" id="KW-0813">Transport</keyword>
<dbReference type="PROSITE" id="PS50850">
    <property type="entry name" value="MFS"/>
    <property type="match status" value="1"/>
</dbReference>
<name>A0A3A4B1Q1_9ACTN</name>
<feature type="transmembrane region" description="Helical" evidence="7">
    <location>
        <begin position="292"/>
        <end position="310"/>
    </location>
</feature>
<dbReference type="InterPro" id="IPR011701">
    <property type="entry name" value="MFS"/>
</dbReference>
<evidence type="ECO:0000256" key="4">
    <source>
        <dbReference type="ARBA" id="ARBA00022692"/>
    </source>
</evidence>
<dbReference type="PRINTS" id="PR01035">
    <property type="entry name" value="TCRTETA"/>
</dbReference>
<feature type="transmembrane region" description="Helical" evidence="7">
    <location>
        <begin position="93"/>
        <end position="115"/>
    </location>
</feature>
<dbReference type="Proteomes" id="UP000265768">
    <property type="component" value="Unassembled WGS sequence"/>
</dbReference>
<evidence type="ECO:0000313" key="10">
    <source>
        <dbReference type="Proteomes" id="UP000265768"/>
    </source>
</evidence>
<dbReference type="InterPro" id="IPR020846">
    <property type="entry name" value="MFS_dom"/>
</dbReference>
<evidence type="ECO:0000256" key="7">
    <source>
        <dbReference type="SAM" id="Phobius"/>
    </source>
</evidence>
<keyword evidence="6 7" id="KW-0472">Membrane</keyword>
<protein>
    <submittedName>
        <fullName evidence="9">MFS transporter</fullName>
    </submittedName>
</protein>
<feature type="transmembrane region" description="Helical" evidence="7">
    <location>
        <begin position="218"/>
        <end position="236"/>
    </location>
</feature>
<dbReference type="EMBL" id="QZEY01000001">
    <property type="protein sequence ID" value="RJL35665.1"/>
    <property type="molecule type" value="Genomic_DNA"/>
</dbReference>
<keyword evidence="3" id="KW-1003">Cell membrane</keyword>
<evidence type="ECO:0000256" key="3">
    <source>
        <dbReference type="ARBA" id="ARBA00022475"/>
    </source>
</evidence>
<keyword evidence="10" id="KW-1185">Reference proteome</keyword>
<dbReference type="GO" id="GO:0022857">
    <property type="term" value="F:transmembrane transporter activity"/>
    <property type="evidence" value="ECO:0007669"/>
    <property type="project" value="InterPro"/>
</dbReference>
<proteinExistence type="predicted"/>
<gene>
    <name evidence="9" type="ORF">D5H75_02435</name>
</gene>
<feature type="transmembrane region" description="Helical" evidence="7">
    <location>
        <begin position="429"/>
        <end position="448"/>
    </location>
</feature>
<feature type="transmembrane region" description="Helical" evidence="7">
    <location>
        <begin position="127"/>
        <end position="149"/>
    </location>
</feature>
<organism evidence="9 10">
    <name type="scientific">Bailinhaonella thermotolerans</name>
    <dbReference type="NCBI Taxonomy" id="1070861"/>
    <lineage>
        <taxon>Bacteria</taxon>
        <taxon>Bacillati</taxon>
        <taxon>Actinomycetota</taxon>
        <taxon>Actinomycetes</taxon>
        <taxon>Streptosporangiales</taxon>
        <taxon>Streptosporangiaceae</taxon>
        <taxon>Bailinhaonella</taxon>
    </lineage>
</organism>
<evidence type="ECO:0000259" key="8">
    <source>
        <dbReference type="PROSITE" id="PS50850"/>
    </source>
</evidence>
<feature type="transmembrane region" description="Helical" evidence="7">
    <location>
        <begin position="38"/>
        <end position="56"/>
    </location>
</feature>
<keyword evidence="5 7" id="KW-1133">Transmembrane helix</keyword>